<dbReference type="Proteomes" id="UP000003020">
    <property type="component" value="Unassembled WGS sequence"/>
</dbReference>
<keyword evidence="3" id="KW-1185">Reference proteome</keyword>
<feature type="region of interest" description="Disordered" evidence="1">
    <location>
        <begin position="65"/>
        <end position="89"/>
    </location>
</feature>
<evidence type="ECO:0000256" key="1">
    <source>
        <dbReference type="SAM" id="MobiDB-lite"/>
    </source>
</evidence>
<sequence>MSGYFNVDISNPDSNWQAESPVEAPEKADELLIANASTSHEDVQPYPVDAKLSEIRELKPGEIITGSSESTVDETSSKIVTQEEFSRCD</sequence>
<gene>
    <name evidence="2" type="ORF">HMPREF0305_11087</name>
</gene>
<accession>E2S3I5</accession>
<dbReference type="EMBL" id="ABYQ02000008">
    <property type="protein sequence ID" value="EFQ80678.1"/>
    <property type="molecule type" value="Genomic_DNA"/>
</dbReference>
<feature type="compositionally biased region" description="Polar residues" evidence="1">
    <location>
        <begin position="65"/>
        <end position="80"/>
    </location>
</feature>
<dbReference type="AlphaFoldDB" id="E2S3I5"/>
<protein>
    <submittedName>
        <fullName evidence="2">Uncharacterized protein</fullName>
    </submittedName>
</protein>
<feature type="region of interest" description="Disordered" evidence="1">
    <location>
        <begin position="1"/>
        <end position="24"/>
    </location>
</feature>
<feature type="compositionally biased region" description="Polar residues" evidence="1">
    <location>
        <begin position="8"/>
        <end position="18"/>
    </location>
</feature>
<name>E2S3I5_9CORY</name>
<reference evidence="2 3" key="1">
    <citation type="submission" date="2010-08" db="EMBL/GenBank/DDBJ databases">
        <authorList>
            <person name="Muzny D."/>
            <person name="Qin X."/>
            <person name="Buhay C."/>
            <person name="Dugan-Rocha S."/>
            <person name="Ding Y."/>
            <person name="Chen G."/>
            <person name="Hawes A."/>
            <person name="Holder M."/>
            <person name="Jhangiani S."/>
            <person name="Johnson A."/>
            <person name="Khan Z."/>
            <person name="Li Z."/>
            <person name="Liu W."/>
            <person name="Liu X."/>
            <person name="Perez L."/>
            <person name="Shen H."/>
            <person name="Wang Q."/>
            <person name="Watt J."/>
            <person name="Xi L."/>
            <person name="Xin Y."/>
            <person name="Zhou J."/>
            <person name="Deng J."/>
            <person name="Jiang H."/>
            <person name="Liu Y."/>
            <person name="Qu J."/>
            <person name="Song X.-Z."/>
            <person name="Zhang L."/>
            <person name="Villasana D."/>
            <person name="Johnson A."/>
            <person name="Liu J."/>
            <person name="Liyanage D."/>
            <person name="Lorensuhewa L."/>
            <person name="Robinson T."/>
            <person name="Song A."/>
            <person name="Song B.-B."/>
            <person name="Dinh H."/>
            <person name="Thornton R."/>
            <person name="Coyle M."/>
            <person name="Francisco L."/>
            <person name="Jackson L."/>
            <person name="Javaid M."/>
            <person name="Korchina V."/>
            <person name="Kovar C."/>
            <person name="Mata R."/>
            <person name="Mathew T."/>
            <person name="Ngo R."/>
            <person name="Nguyen L."/>
            <person name="Nguyen N."/>
            <person name="Okwuonu G."/>
            <person name="Ongeri F."/>
            <person name="Pham C."/>
            <person name="Simmons D."/>
            <person name="Wilczek-Boney K."/>
            <person name="Hale W."/>
            <person name="Jakkamsetti A."/>
            <person name="Pham P."/>
            <person name="Ruth R."/>
            <person name="San Lucas F."/>
            <person name="Warren J."/>
            <person name="Zhang J."/>
            <person name="Zhao Z."/>
            <person name="Zhou C."/>
            <person name="Zhu D."/>
            <person name="Lee S."/>
            <person name="Bess C."/>
            <person name="Blankenburg K."/>
            <person name="Forbes L."/>
            <person name="Fu Q."/>
            <person name="Gubbala S."/>
            <person name="Hirani K."/>
            <person name="Jayaseelan J.C."/>
            <person name="Lara F."/>
            <person name="Munidasa M."/>
            <person name="Palculict T."/>
            <person name="Patil S."/>
            <person name="Pu L.-L."/>
            <person name="Saada N."/>
            <person name="Tang L."/>
            <person name="Weissenberger G."/>
            <person name="Zhu Y."/>
            <person name="Hemphill L."/>
            <person name="Shang Y."/>
            <person name="Youmans B."/>
            <person name="Ayvaz T."/>
            <person name="Ross M."/>
            <person name="Santibanez J."/>
            <person name="Aqrawi P."/>
            <person name="Gross S."/>
            <person name="Joshi V."/>
            <person name="Fowler G."/>
            <person name="Nazareth L."/>
            <person name="Reid J."/>
            <person name="Worley K."/>
            <person name="Petrosino J."/>
            <person name="Highlander S."/>
            <person name="Gibbs R."/>
        </authorList>
    </citation>
    <scope>NUCLEOTIDE SEQUENCE [LARGE SCALE GENOMIC DNA]</scope>
    <source>
        <strain evidence="2 3">ATCC 33035</strain>
    </source>
</reference>
<dbReference type="HOGENOM" id="CLU_2449624_0_0_11"/>
<proteinExistence type="predicted"/>
<organism evidence="2 3">
    <name type="scientific">Corynebacterium pseudogenitalium ATCC 33035</name>
    <dbReference type="NCBI Taxonomy" id="525264"/>
    <lineage>
        <taxon>Bacteria</taxon>
        <taxon>Bacillati</taxon>
        <taxon>Actinomycetota</taxon>
        <taxon>Actinomycetes</taxon>
        <taxon>Mycobacteriales</taxon>
        <taxon>Corynebacteriaceae</taxon>
        <taxon>Corynebacterium</taxon>
    </lineage>
</organism>
<evidence type="ECO:0000313" key="2">
    <source>
        <dbReference type="EMBL" id="EFQ80678.1"/>
    </source>
</evidence>
<comment type="caution">
    <text evidence="2">The sequence shown here is derived from an EMBL/GenBank/DDBJ whole genome shotgun (WGS) entry which is preliminary data.</text>
</comment>
<evidence type="ECO:0000313" key="3">
    <source>
        <dbReference type="Proteomes" id="UP000003020"/>
    </source>
</evidence>